<dbReference type="OrthoDB" id="2353585at2"/>
<dbReference type="RefSeq" id="WP_017436079.1">
    <property type="nucleotide sequence ID" value="NZ_BAWO01000053.1"/>
</dbReference>
<dbReference type="AlphaFoldDB" id="A0A023DIV7"/>
<organism evidence="1 2">
    <name type="scientific">Parageobacillus caldoxylosilyticus NBRC 107762</name>
    <dbReference type="NCBI Taxonomy" id="1220594"/>
    <lineage>
        <taxon>Bacteria</taxon>
        <taxon>Bacillati</taxon>
        <taxon>Bacillota</taxon>
        <taxon>Bacilli</taxon>
        <taxon>Bacillales</taxon>
        <taxon>Anoxybacillaceae</taxon>
        <taxon>Saccharococcus</taxon>
    </lineage>
</organism>
<evidence type="ECO:0000313" key="2">
    <source>
        <dbReference type="Proteomes" id="UP000023561"/>
    </source>
</evidence>
<proteinExistence type="predicted"/>
<dbReference type="EMBL" id="BAWO01000053">
    <property type="protein sequence ID" value="GAJ40891.1"/>
    <property type="molecule type" value="Genomic_DNA"/>
</dbReference>
<protein>
    <recommendedName>
        <fullName evidence="3">YtxH domain-containing protein</fullName>
    </recommendedName>
</protein>
<comment type="caution">
    <text evidence="1">The sequence shown here is derived from an EMBL/GenBank/DDBJ whole genome shotgun (WGS) entry which is preliminary data.</text>
</comment>
<accession>A0A023DIV7</accession>
<sequence>MKERKNIWKGMMVGAALGAAFSFLMSKKEAKQERLSWPMRLKQWRQSVEEMAEDTAFIMEKLKEIAEKTPEVIQLVKELYNWKEDDRPRIK</sequence>
<gene>
    <name evidence="1" type="ORF">GCA01S_053_00230</name>
</gene>
<evidence type="ECO:0008006" key="3">
    <source>
        <dbReference type="Google" id="ProtNLM"/>
    </source>
</evidence>
<dbReference type="Proteomes" id="UP000023561">
    <property type="component" value="Unassembled WGS sequence"/>
</dbReference>
<keyword evidence="2" id="KW-1185">Reference proteome</keyword>
<reference evidence="1 2" key="1">
    <citation type="submission" date="2014-04" db="EMBL/GenBank/DDBJ databases">
        <title>Whole genome shotgun sequence of Geobacillus caldoxylosilyticus NBRC 107762.</title>
        <authorList>
            <person name="Hosoyama A."/>
            <person name="Hosoyama Y."/>
            <person name="Katano-Makiyama Y."/>
            <person name="Tsuchikane K."/>
            <person name="Ohji S."/>
            <person name="Ichikawa N."/>
            <person name="Yamazoe A."/>
            <person name="Fujita N."/>
        </authorList>
    </citation>
    <scope>NUCLEOTIDE SEQUENCE [LARGE SCALE GENOMIC DNA]</scope>
    <source>
        <strain evidence="1 2">NBRC 107762</strain>
    </source>
</reference>
<evidence type="ECO:0000313" key="1">
    <source>
        <dbReference type="EMBL" id="GAJ40891.1"/>
    </source>
</evidence>
<dbReference type="GeneID" id="301192428"/>
<name>A0A023DIV7_9BACL</name>